<reference evidence="1 2" key="1">
    <citation type="journal article" date="2008" name="Nature">
        <title>The genome of the model beetle and pest Tribolium castaneum.</title>
        <authorList>
            <consortium name="Tribolium Genome Sequencing Consortium"/>
            <person name="Richards S."/>
            <person name="Gibbs R.A."/>
            <person name="Weinstock G.M."/>
            <person name="Brown S.J."/>
            <person name="Denell R."/>
            <person name="Beeman R.W."/>
            <person name="Gibbs R."/>
            <person name="Beeman R.W."/>
            <person name="Brown S.J."/>
            <person name="Bucher G."/>
            <person name="Friedrich M."/>
            <person name="Grimmelikhuijzen C.J."/>
            <person name="Klingler M."/>
            <person name="Lorenzen M."/>
            <person name="Richards S."/>
            <person name="Roth S."/>
            <person name="Schroder R."/>
            <person name="Tautz D."/>
            <person name="Zdobnov E.M."/>
            <person name="Muzny D."/>
            <person name="Gibbs R.A."/>
            <person name="Weinstock G.M."/>
            <person name="Attaway T."/>
            <person name="Bell S."/>
            <person name="Buhay C.J."/>
            <person name="Chandrabose M.N."/>
            <person name="Chavez D."/>
            <person name="Clerk-Blankenburg K.P."/>
            <person name="Cree A."/>
            <person name="Dao M."/>
            <person name="Davis C."/>
            <person name="Chacko J."/>
            <person name="Dinh H."/>
            <person name="Dugan-Rocha S."/>
            <person name="Fowler G."/>
            <person name="Garner T.T."/>
            <person name="Garnes J."/>
            <person name="Gnirke A."/>
            <person name="Hawes A."/>
            <person name="Hernandez J."/>
            <person name="Hines S."/>
            <person name="Holder M."/>
            <person name="Hume J."/>
            <person name="Jhangiani S.N."/>
            <person name="Joshi V."/>
            <person name="Khan Z.M."/>
            <person name="Jackson L."/>
            <person name="Kovar C."/>
            <person name="Kowis A."/>
            <person name="Lee S."/>
            <person name="Lewis L.R."/>
            <person name="Margolis J."/>
            <person name="Morgan M."/>
            <person name="Nazareth L.V."/>
            <person name="Nguyen N."/>
            <person name="Okwuonu G."/>
            <person name="Parker D."/>
            <person name="Richards S."/>
            <person name="Ruiz S.J."/>
            <person name="Santibanez J."/>
            <person name="Savard J."/>
            <person name="Scherer S.E."/>
            <person name="Schneider B."/>
            <person name="Sodergren E."/>
            <person name="Tautz D."/>
            <person name="Vattahil S."/>
            <person name="Villasana D."/>
            <person name="White C.S."/>
            <person name="Wright R."/>
            <person name="Park Y."/>
            <person name="Beeman R.W."/>
            <person name="Lord J."/>
            <person name="Oppert B."/>
            <person name="Lorenzen M."/>
            <person name="Brown S."/>
            <person name="Wang L."/>
            <person name="Savard J."/>
            <person name="Tautz D."/>
            <person name="Richards S."/>
            <person name="Weinstock G."/>
            <person name="Gibbs R.A."/>
            <person name="Liu Y."/>
            <person name="Worley K."/>
            <person name="Weinstock G."/>
            <person name="Elsik C.G."/>
            <person name="Reese J.T."/>
            <person name="Elhaik E."/>
            <person name="Landan G."/>
            <person name="Graur D."/>
            <person name="Arensburger P."/>
            <person name="Atkinson P."/>
            <person name="Beeman R.W."/>
            <person name="Beidler J."/>
            <person name="Brown S.J."/>
            <person name="Demuth J.P."/>
            <person name="Drury D.W."/>
            <person name="Du Y.Z."/>
            <person name="Fujiwara H."/>
            <person name="Lorenzen M."/>
            <person name="Maselli V."/>
            <person name="Osanai M."/>
            <person name="Park Y."/>
            <person name="Robertson H.M."/>
            <person name="Tu Z."/>
            <person name="Wang J.J."/>
            <person name="Wang S."/>
            <person name="Richards S."/>
            <person name="Song H."/>
            <person name="Zhang L."/>
            <person name="Sodergren E."/>
            <person name="Werner D."/>
            <person name="Stanke M."/>
            <person name="Morgenstern B."/>
            <person name="Solovyev V."/>
            <person name="Kosarev P."/>
            <person name="Brown G."/>
            <person name="Chen H.C."/>
            <person name="Ermolaeva O."/>
            <person name="Hlavina W."/>
            <person name="Kapustin Y."/>
            <person name="Kiryutin B."/>
            <person name="Kitts P."/>
            <person name="Maglott D."/>
            <person name="Pruitt K."/>
            <person name="Sapojnikov V."/>
            <person name="Souvorov A."/>
            <person name="Mackey A.J."/>
            <person name="Waterhouse R.M."/>
            <person name="Wyder S."/>
            <person name="Zdobnov E.M."/>
            <person name="Zdobnov E.M."/>
            <person name="Wyder S."/>
            <person name="Kriventseva E.V."/>
            <person name="Kadowaki T."/>
            <person name="Bork P."/>
            <person name="Aranda M."/>
            <person name="Bao R."/>
            <person name="Beermann A."/>
            <person name="Berns N."/>
            <person name="Bolognesi R."/>
            <person name="Bonneton F."/>
            <person name="Bopp D."/>
            <person name="Brown S.J."/>
            <person name="Bucher G."/>
            <person name="Butts T."/>
            <person name="Chaumot A."/>
            <person name="Denell R.E."/>
            <person name="Ferrier D.E."/>
            <person name="Friedrich M."/>
            <person name="Gordon C.M."/>
            <person name="Jindra M."/>
            <person name="Klingler M."/>
            <person name="Lan Q."/>
            <person name="Lattorff H.M."/>
            <person name="Laudet V."/>
            <person name="von Levetsow C."/>
            <person name="Liu Z."/>
            <person name="Lutz R."/>
            <person name="Lynch J.A."/>
            <person name="da Fonseca R.N."/>
            <person name="Posnien N."/>
            <person name="Reuter R."/>
            <person name="Roth S."/>
            <person name="Savard J."/>
            <person name="Schinko J.B."/>
            <person name="Schmitt C."/>
            <person name="Schoppmeier M."/>
            <person name="Schroder R."/>
            <person name="Shippy T.D."/>
            <person name="Simonnet F."/>
            <person name="Marques-Souza H."/>
            <person name="Tautz D."/>
            <person name="Tomoyasu Y."/>
            <person name="Trauner J."/>
            <person name="Van der Zee M."/>
            <person name="Vervoort M."/>
            <person name="Wittkopp N."/>
            <person name="Wimmer E.A."/>
            <person name="Yang X."/>
            <person name="Jones A.K."/>
            <person name="Sattelle D.B."/>
            <person name="Ebert P.R."/>
            <person name="Nelson D."/>
            <person name="Scott J.G."/>
            <person name="Beeman R.W."/>
            <person name="Muthukrishnan S."/>
            <person name="Kramer K.J."/>
            <person name="Arakane Y."/>
            <person name="Beeman R.W."/>
            <person name="Zhu Q."/>
            <person name="Hogenkamp D."/>
            <person name="Dixit R."/>
            <person name="Oppert B."/>
            <person name="Jiang H."/>
            <person name="Zou Z."/>
            <person name="Marshall J."/>
            <person name="Elpidina E."/>
            <person name="Vinokurov K."/>
            <person name="Oppert C."/>
            <person name="Zou Z."/>
            <person name="Evans J."/>
            <person name="Lu Z."/>
            <person name="Zhao P."/>
            <person name="Sumathipala N."/>
            <person name="Altincicek B."/>
            <person name="Vilcinskas A."/>
            <person name="Williams M."/>
            <person name="Hultmark D."/>
            <person name="Hetru C."/>
            <person name="Jiang H."/>
            <person name="Grimmelikhuijzen C.J."/>
            <person name="Hauser F."/>
            <person name="Cazzamali G."/>
            <person name="Williamson M."/>
            <person name="Park Y."/>
            <person name="Li B."/>
            <person name="Tanaka Y."/>
            <person name="Predel R."/>
            <person name="Neupert S."/>
            <person name="Schachtner J."/>
            <person name="Verleyen P."/>
            <person name="Raible F."/>
            <person name="Bork P."/>
            <person name="Friedrich M."/>
            <person name="Walden K.K."/>
            <person name="Robertson H.M."/>
            <person name="Angeli S."/>
            <person name="Foret S."/>
            <person name="Bucher G."/>
            <person name="Schuetz S."/>
            <person name="Maleszka R."/>
            <person name="Wimmer E.A."/>
            <person name="Beeman R.W."/>
            <person name="Lorenzen M."/>
            <person name="Tomoyasu Y."/>
            <person name="Miller S.C."/>
            <person name="Grossmann D."/>
            <person name="Bucher G."/>
        </authorList>
    </citation>
    <scope>NUCLEOTIDE SEQUENCE [LARGE SCALE GENOMIC DNA]</scope>
    <source>
        <strain evidence="1 2">Georgia GA2</strain>
    </source>
</reference>
<name>D6WBR1_TRICA</name>
<accession>D6WBR1</accession>
<evidence type="ECO:0000313" key="1">
    <source>
        <dbReference type="EMBL" id="EEZ98736.1"/>
    </source>
</evidence>
<dbReference type="Proteomes" id="UP000007266">
    <property type="component" value="Linkage group 2"/>
</dbReference>
<proteinExistence type="predicted"/>
<gene>
    <name evidence="1" type="primary">GLEAN_01290</name>
    <name evidence="1" type="ORF">TcasGA2_TC001290</name>
</gene>
<dbReference type="HOGENOM" id="CLU_1095512_0_0_1"/>
<evidence type="ECO:0000313" key="2">
    <source>
        <dbReference type="Proteomes" id="UP000007266"/>
    </source>
</evidence>
<keyword evidence="2" id="KW-1185">Reference proteome</keyword>
<protein>
    <submittedName>
        <fullName evidence="1">Uncharacterized protein</fullName>
    </submittedName>
</protein>
<reference evidence="1 2" key="2">
    <citation type="journal article" date="2010" name="Nucleic Acids Res.">
        <title>BeetleBase in 2010: revisions to provide comprehensive genomic information for Tribolium castaneum.</title>
        <authorList>
            <person name="Kim H.S."/>
            <person name="Murphy T."/>
            <person name="Xia J."/>
            <person name="Caragea D."/>
            <person name="Park Y."/>
            <person name="Beeman R.W."/>
            <person name="Lorenzen M.D."/>
            <person name="Butcher S."/>
            <person name="Manak J.R."/>
            <person name="Brown S.J."/>
        </authorList>
    </citation>
    <scope>GENOME REANNOTATION</scope>
    <source>
        <strain evidence="1 2">Georgia GA2</strain>
    </source>
</reference>
<dbReference type="AlphaFoldDB" id="D6WBR1"/>
<organism evidence="1 2">
    <name type="scientific">Tribolium castaneum</name>
    <name type="common">Red flour beetle</name>
    <dbReference type="NCBI Taxonomy" id="7070"/>
    <lineage>
        <taxon>Eukaryota</taxon>
        <taxon>Metazoa</taxon>
        <taxon>Ecdysozoa</taxon>
        <taxon>Arthropoda</taxon>
        <taxon>Hexapoda</taxon>
        <taxon>Insecta</taxon>
        <taxon>Pterygota</taxon>
        <taxon>Neoptera</taxon>
        <taxon>Endopterygota</taxon>
        <taxon>Coleoptera</taxon>
        <taxon>Polyphaga</taxon>
        <taxon>Cucujiformia</taxon>
        <taxon>Tenebrionidae</taxon>
        <taxon>Tenebrionidae incertae sedis</taxon>
        <taxon>Tribolium</taxon>
    </lineage>
</organism>
<sequence length="254" mass="28744">MRIETVCPPGTHECGFPPIQTTDTTSLGSSHGRLSALLNPDGLHVNPTEYEVVTDLWGRGECAPCNVRQGALLVDKQAIEKRKISAAPGTDHPVGGQAAETIIHAVRCQGKKARGKTRKTDKYLITNHGKISNKNDYFQTPQRKTKLIRKSKTRKSFKNQSEFALCLCYEGVQYGQWTKLGESIRRWHVTTRVENNRMILLEEHKTKRINSMMLMTVDVNTVHLQTTQSKSCHDDLFECSLCFIFIYSYTCILN</sequence>
<dbReference type="EMBL" id="KQ971314">
    <property type="protein sequence ID" value="EEZ98736.1"/>
    <property type="molecule type" value="Genomic_DNA"/>
</dbReference>